<reference evidence="2" key="1">
    <citation type="journal article" date="2019" name="Int. J. Syst. Evol. Microbiol.">
        <title>The Global Catalogue of Microorganisms (GCM) 10K type strain sequencing project: providing services to taxonomists for standard genome sequencing and annotation.</title>
        <authorList>
            <consortium name="The Broad Institute Genomics Platform"/>
            <consortium name="The Broad Institute Genome Sequencing Center for Infectious Disease"/>
            <person name="Wu L."/>
            <person name="Ma J."/>
        </authorList>
    </citation>
    <scope>NUCLEOTIDE SEQUENCE [LARGE SCALE GENOMIC DNA]</scope>
    <source>
        <strain evidence="2">CGMCC 1.12478</strain>
    </source>
</reference>
<dbReference type="Proteomes" id="UP000645462">
    <property type="component" value="Unassembled WGS sequence"/>
</dbReference>
<organism evidence="1 2">
    <name type="scientific">Marivita lacus</name>
    <dbReference type="NCBI Taxonomy" id="1323742"/>
    <lineage>
        <taxon>Bacteria</taxon>
        <taxon>Pseudomonadati</taxon>
        <taxon>Pseudomonadota</taxon>
        <taxon>Alphaproteobacteria</taxon>
        <taxon>Rhodobacterales</taxon>
        <taxon>Roseobacteraceae</taxon>
        <taxon>Marivita</taxon>
    </lineage>
</organism>
<sequence>MILRPSKSPRLLSTAASVAAYEIRDAIRDMPLKELEQFVCPLSGFSIGVLTQVKFNDDGDFQSVSFEISAKPEEIHADEFHCYVSIIRGYWKIEHELGEAAEDFWFKREANLRASLFGRELVGMKTEELAAVSRYHNKLPPGFHAKDLNDALLIALASREREARKNDSNHEEISAWEKLEPTKKILADEAKDAIMWWESLTESDRKHLPAYDYRTITCEARAIFTYRDFMEQRREVLKQKNVELAFINSAFPLKTSYSSRAKVTA</sequence>
<proteinExistence type="predicted"/>
<accession>A0ABQ1KDX8</accession>
<evidence type="ECO:0000313" key="1">
    <source>
        <dbReference type="EMBL" id="GGB93843.1"/>
    </source>
</evidence>
<dbReference type="RefSeq" id="WP_188480655.1">
    <property type="nucleotide sequence ID" value="NZ_BMFC01000001.1"/>
</dbReference>
<name>A0ABQ1KDX8_9RHOB</name>
<gene>
    <name evidence="1" type="ORF">GCM10011363_08090</name>
</gene>
<comment type="caution">
    <text evidence="1">The sequence shown here is derived from an EMBL/GenBank/DDBJ whole genome shotgun (WGS) entry which is preliminary data.</text>
</comment>
<dbReference type="EMBL" id="BMFC01000001">
    <property type="protein sequence ID" value="GGB93843.1"/>
    <property type="molecule type" value="Genomic_DNA"/>
</dbReference>
<keyword evidence="2" id="KW-1185">Reference proteome</keyword>
<evidence type="ECO:0000313" key="2">
    <source>
        <dbReference type="Proteomes" id="UP000645462"/>
    </source>
</evidence>
<protein>
    <submittedName>
        <fullName evidence="1">Uncharacterized protein</fullName>
    </submittedName>
</protein>